<evidence type="ECO:0000313" key="2">
    <source>
        <dbReference type="EMBL" id="KAK7317690.1"/>
    </source>
</evidence>
<keyword evidence="3" id="KW-1185">Reference proteome</keyword>
<dbReference type="PANTHER" id="PTHR45287:SF4">
    <property type="entry name" value="OS03G0691500 PROTEIN"/>
    <property type="match status" value="1"/>
</dbReference>
<dbReference type="AlphaFoldDB" id="A0AAN9PYU8"/>
<keyword evidence="1" id="KW-0175">Coiled coil</keyword>
<feature type="coiled-coil region" evidence="1">
    <location>
        <begin position="253"/>
        <end position="280"/>
    </location>
</feature>
<evidence type="ECO:0000313" key="3">
    <source>
        <dbReference type="Proteomes" id="UP001359559"/>
    </source>
</evidence>
<feature type="coiled-coil region" evidence="1">
    <location>
        <begin position="668"/>
        <end position="695"/>
    </location>
</feature>
<feature type="coiled-coil region" evidence="1">
    <location>
        <begin position="1"/>
        <end position="70"/>
    </location>
</feature>
<proteinExistence type="predicted"/>
<sequence length="956" mass="111093">MEKVYEELDETKAKIEELKAELRAKTDSLENLKRSHNAQVNQIQESKLKAEKLDQELLQKADEITEAKQVCDDLKGNLNKKESIIKQLIAANDRLRVDCDKKLKKWEDEKGGLLLALEEANEKAEKQEQQICLYRQEMESLKDCLSVSNKKCLETQKSLKASKELKERDGMFQKLEEECRKVKDQLKWKKEQFKHLEEAHEKLRDQFRSSKKEWEMEKTTFFDEISTLQLKLDSQIKISEYLQHQLQTCHHALAHVESQKKHLEVQVSDFKAQLDKASGEYLDARLQLDCLNSHCDKDIADLRYLLKTKEAYHKESKYRIEKLEQENQELQMSLKELQEAQIQEAGASYSHSKLRSKLRNLEQTHKEYASTLKAKEAEWNYQSKQLTADLNSCQSELETKIAEVEKLKMELERSHSSSIEMKLLNLEMSVMLLVLKQGISKAQLKLASSKDEMDLINKETEGKICQLLKQLEMKDAALICAQKSINEEYERVACLMSQIESYGSNEELRLSLQKELDRYKVMLEESTTCQLVLKEEVMQEHDLKEQLKEVHEALDHAVIELDETICERNEMEFELQIWKSIVERLKNDLEENHVLRKDLEASLLAQVDVGESLKHEKDSFIHKLEEKDRRIDYLQQHVGLLEHELRARETLVSVPARGESTVSSESDNVGYLRIIEEKDKTLEELQKEVVWLEQESFKREFESAVIAEGTLERTFEQVKGDLMQHIEGKDMRMNELMQQVTTLEQQFTSSLATFSSQLAEKQAEINLILEACNNITASQILAALKVEEKKLMVVELEDEIHAIQQKLKLQEENWSQSEALALDTEVELDAKLLKVKELSDQMEMKLRMSDALLQKMKMENRNLIEDVTRLSSERGNLLDFVQGLSDKICEFSTGDTQLVGMLRRMVQSSENDYTGMNLMTDDSFLVKENILIHSPTTAKKPEAIYDTRSPFKELNS</sequence>
<name>A0AAN9PYU8_CLITE</name>
<comment type="caution">
    <text evidence="2">The sequence shown here is derived from an EMBL/GenBank/DDBJ whole genome shotgun (WGS) entry which is preliminary data.</text>
</comment>
<organism evidence="2 3">
    <name type="scientific">Clitoria ternatea</name>
    <name type="common">Butterfly pea</name>
    <dbReference type="NCBI Taxonomy" id="43366"/>
    <lineage>
        <taxon>Eukaryota</taxon>
        <taxon>Viridiplantae</taxon>
        <taxon>Streptophyta</taxon>
        <taxon>Embryophyta</taxon>
        <taxon>Tracheophyta</taxon>
        <taxon>Spermatophyta</taxon>
        <taxon>Magnoliopsida</taxon>
        <taxon>eudicotyledons</taxon>
        <taxon>Gunneridae</taxon>
        <taxon>Pentapetalae</taxon>
        <taxon>rosids</taxon>
        <taxon>fabids</taxon>
        <taxon>Fabales</taxon>
        <taxon>Fabaceae</taxon>
        <taxon>Papilionoideae</taxon>
        <taxon>50 kb inversion clade</taxon>
        <taxon>NPAAA clade</taxon>
        <taxon>indigoferoid/millettioid clade</taxon>
        <taxon>Phaseoleae</taxon>
        <taxon>Clitoria</taxon>
    </lineage>
</organism>
<evidence type="ECO:0000256" key="1">
    <source>
        <dbReference type="SAM" id="Coils"/>
    </source>
</evidence>
<accession>A0AAN9PYU8</accession>
<feature type="coiled-coil region" evidence="1">
    <location>
        <begin position="313"/>
        <end position="414"/>
    </location>
</feature>
<feature type="coiled-coil region" evidence="1">
    <location>
        <begin position="172"/>
        <end position="213"/>
    </location>
</feature>
<dbReference type="Proteomes" id="UP001359559">
    <property type="component" value="Unassembled WGS sequence"/>
</dbReference>
<gene>
    <name evidence="2" type="ORF">RJT34_02124</name>
</gene>
<feature type="coiled-coil region" evidence="1">
    <location>
        <begin position="103"/>
        <end position="137"/>
    </location>
</feature>
<reference evidence="2 3" key="1">
    <citation type="submission" date="2024-01" db="EMBL/GenBank/DDBJ databases">
        <title>The genomes of 5 underutilized Papilionoideae crops provide insights into root nodulation and disease resistance.</title>
        <authorList>
            <person name="Yuan L."/>
        </authorList>
    </citation>
    <scope>NUCLEOTIDE SEQUENCE [LARGE SCALE GENOMIC DNA]</scope>
    <source>
        <strain evidence="2">LY-2023</strain>
        <tissue evidence="2">Leaf</tissue>
    </source>
</reference>
<feature type="coiled-coil region" evidence="1">
    <location>
        <begin position="786"/>
        <end position="813"/>
    </location>
</feature>
<dbReference type="PANTHER" id="PTHR45287">
    <property type="entry name" value="OS03G0691500 PROTEIN"/>
    <property type="match status" value="1"/>
</dbReference>
<protein>
    <submittedName>
        <fullName evidence="2">Uncharacterized protein</fullName>
    </submittedName>
</protein>
<dbReference type="InterPro" id="IPR040262">
    <property type="entry name" value="At4g38062-like"/>
</dbReference>
<dbReference type="EMBL" id="JAYKXN010000001">
    <property type="protein sequence ID" value="KAK7317690.1"/>
    <property type="molecule type" value="Genomic_DNA"/>
</dbReference>